<proteinExistence type="predicted"/>
<comment type="caution">
    <text evidence="3">The sequence shown here is derived from an EMBL/GenBank/DDBJ whole genome shotgun (WGS) entry which is preliminary data.</text>
</comment>
<dbReference type="PANTHER" id="PTHR13252:SF9">
    <property type="entry name" value="F-BOX ONLY PROTEIN 28"/>
    <property type="match status" value="1"/>
</dbReference>
<accession>A0ABR4DKU3</accession>
<dbReference type="InterPro" id="IPR039719">
    <property type="entry name" value="FBXO28"/>
</dbReference>
<dbReference type="RefSeq" id="XP_070869702.1">
    <property type="nucleotide sequence ID" value="XM_071009873.1"/>
</dbReference>
<feature type="region of interest" description="Disordered" evidence="1">
    <location>
        <begin position="511"/>
        <end position="530"/>
    </location>
</feature>
<evidence type="ECO:0000256" key="1">
    <source>
        <dbReference type="SAM" id="MobiDB-lite"/>
    </source>
</evidence>
<dbReference type="PANTHER" id="PTHR13252">
    <property type="entry name" value="F-BOX ONLY PROTEIN 28"/>
    <property type="match status" value="1"/>
</dbReference>
<reference evidence="3 4" key="1">
    <citation type="journal article" date="2024" name="Commun. Biol.">
        <title>Comparative genomic analysis of thermophilic fungi reveals convergent evolutionary adaptations and gene losses.</title>
        <authorList>
            <person name="Steindorff A.S."/>
            <person name="Aguilar-Pontes M.V."/>
            <person name="Robinson A.J."/>
            <person name="Andreopoulos B."/>
            <person name="LaButti K."/>
            <person name="Kuo A."/>
            <person name="Mondo S."/>
            <person name="Riley R."/>
            <person name="Otillar R."/>
            <person name="Haridas S."/>
            <person name="Lipzen A."/>
            <person name="Grimwood J."/>
            <person name="Schmutz J."/>
            <person name="Clum A."/>
            <person name="Reid I.D."/>
            <person name="Moisan M.C."/>
            <person name="Butler G."/>
            <person name="Nguyen T.T.M."/>
            <person name="Dewar K."/>
            <person name="Conant G."/>
            <person name="Drula E."/>
            <person name="Henrissat B."/>
            <person name="Hansel C."/>
            <person name="Singer S."/>
            <person name="Hutchinson M.I."/>
            <person name="de Vries R.P."/>
            <person name="Natvig D.O."/>
            <person name="Powell A.J."/>
            <person name="Tsang A."/>
            <person name="Grigoriev I.V."/>
        </authorList>
    </citation>
    <scope>NUCLEOTIDE SEQUENCE [LARGE SCALE GENOMIC DNA]</scope>
    <source>
        <strain evidence="3 4">ATCC 22073</strain>
    </source>
</reference>
<evidence type="ECO:0000313" key="4">
    <source>
        <dbReference type="Proteomes" id="UP001600064"/>
    </source>
</evidence>
<dbReference type="CDD" id="cd22087">
    <property type="entry name" value="F-box_FBXO7"/>
    <property type="match status" value="1"/>
</dbReference>
<protein>
    <recommendedName>
        <fullName evidence="2">F-box domain-containing protein</fullName>
    </recommendedName>
</protein>
<feature type="compositionally biased region" description="Polar residues" evidence="1">
    <location>
        <begin position="511"/>
        <end position="520"/>
    </location>
</feature>
<name>A0ABR4DKU3_9PEZI</name>
<gene>
    <name evidence="3" type="ORF">VTJ83DRAFT_349</name>
</gene>
<feature type="region of interest" description="Disordered" evidence="1">
    <location>
        <begin position="118"/>
        <end position="141"/>
    </location>
</feature>
<dbReference type="PROSITE" id="PS50181">
    <property type="entry name" value="FBOX"/>
    <property type="match status" value="1"/>
</dbReference>
<dbReference type="SMART" id="SM00256">
    <property type="entry name" value="FBOX"/>
    <property type="match status" value="1"/>
</dbReference>
<evidence type="ECO:0000313" key="3">
    <source>
        <dbReference type="EMBL" id="KAL2270978.1"/>
    </source>
</evidence>
<feature type="compositionally biased region" description="Basic and acidic residues" evidence="1">
    <location>
        <begin position="604"/>
        <end position="619"/>
    </location>
</feature>
<dbReference type="InterPro" id="IPR036047">
    <property type="entry name" value="F-box-like_dom_sf"/>
</dbReference>
<dbReference type="Gene3D" id="1.20.1280.50">
    <property type="match status" value="1"/>
</dbReference>
<evidence type="ECO:0000259" key="2">
    <source>
        <dbReference type="PROSITE" id="PS50181"/>
    </source>
</evidence>
<dbReference type="GeneID" id="98124517"/>
<organism evidence="3 4">
    <name type="scientific">Remersonia thermophila</name>
    <dbReference type="NCBI Taxonomy" id="72144"/>
    <lineage>
        <taxon>Eukaryota</taxon>
        <taxon>Fungi</taxon>
        <taxon>Dikarya</taxon>
        <taxon>Ascomycota</taxon>
        <taxon>Pezizomycotina</taxon>
        <taxon>Sordariomycetes</taxon>
        <taxon>Sordariomycetidae</taxon>
        <taxon>Sordariales</taxon>
        <taxon>Sordariales incertae sedis</taxon>
        <taxon>Remersonia</taxon>
    </lineage>
</organism>
<dbReference type="EMBL" id="JAZGUE010000001">
    <property type="protein sequence ID" value="KAL2270978.1"/>
    <property type="molecule type" value="Genomic_DNA"/>
</dbReference>
<dbReference type="InterPro" id="IPR001810">
    <property type="entry name" value="F-box_dom"/>
</dbReference>
<feature type="domain" description="F-box" evidence="2">
    <location>
        <begin position="1"/>
        <end position="47"/>
    </location>
</feature>
<dbReference type="SUPFAM" id="SSF81383">
    <property type="entry name" value="F-box domain"/>
    <property type="match status" value="1"/>
</dbReference>
<feature type="region of interest" description="Disordered" evidence="1">
    <location>
        <begin position="594"/>
        <end position="619"/>
    </location>
</feature>
<sequence>MTGLFALPQEILLYIFSYLDPPSLTALQLVSRRLLNLVRDDNLWRFRCLEESSFLATLDRRRGILGDGPPRPTERERIRIMANWDPSFPGERVPWYEEYVQRHGPIAVSWFQLPYPHHDDGNDGGDGDGDGDGTNRRKTPDAVPTEVCGLALYYPDGELGGSVLAVAPLLDGSVCLWDVAGTWGKRGAIVARSKPGLLDVEGTMGFDGSHPRWIETEAVECVSVDSQLHRAYFAVERFLVEVDLRRLAVVGDASFPMTLTVISPASPAVPLTVGERYGIHLYDPRSSAPPRDDSREVVETYDSTRTKDFEKHRLRRSNRDMNVGKLKQCARLSGDVPLSIVHLQQAGCEADLSDDIYVAGRFSSILHYDRRKFPAPRGSIHSGARLCTMTSLPYPFSTVDSELRRRGELSLEEVETSKLGEGRTLIAGGEYNTKGSLELYGLAGESDSDAWDIRGRLQKSTLKNRQTCSPSKVLSVACHGARIALSDGSGYIRWFERDGFTEVRRCQIGSSNRRNASQGENEQEEGTFVFASTPDDSHELARKLLPTRPAAGAAATAGGDRDGGQHRAANNDLVFWTGERLGLVTFSARPGFHSEDFEEDEEDEHKRAQERERREYSDRMRRALERQADEVRFMGSLGLDM</sequence>
<dbReference type="Proteomes" id="UP001600064">
    <property type="component" value="Unassembled WGS sequence"/>
</dbReference>
<feature type="compositionally biased region" description="Acidic residues" evidence="1">
    <location>
        <begin position="122"/>
        <end position="131"/>
    </location>
</feature>
<keyword evidence="4" id="KW-1185">Reference proteome</keyword>
<dbReference type="Pfam" id="PF12937">
    <property type="entry name" value="F-box-like"/>
    <property type="match status" value="1"/>
</dbReference>